<protein>
    <recommendedName>
        <fullName evidence="4">Integral membrane protein</fullName>
    </recommendedName>
</protein>
<name>E8X5K4_GRATM</name>
<feature type="transmembrane region" description="Helical" evidence="1">
    <location>
        <begin position="174"/>
        <end position="194"/>
    </location>
</feature>
<evidence type="ECO:0000313" key="3">
    <source>
        <dbReference type="Proteomes" id="UP000000343"/>
    </source>
</evidence>
<feature type="transmembrane region" description="Helical" evidence="1">
    <location>
        <begin position="33"/>
        <end position="53"/>
    </location>
</feature>
<accession>E8X5K4</accession>
<feature type="transmembrane region" description="Helical" evidence="1">
    <location>
        <begin position="142"/>
        <end position="162"/>
    </location>
</feature>
<dbReference type="EMBL" id="CP002480">
    <property type="protein sequence ID" value="ADW70631.1"/>
    <property type="molecule type" value="Genomic_DNA"/>
</dbReference>
<dbReference type="RefSeq" id="WP_013581942.1">
    <property type="nucleotide sequence ID" value="NC_015064.1"/>
</dbReference>
<keyword evidence="1" id="KW-0472">Membrane</keyword>
<reference evidence="3" key="1">
    <citation type="submission" date="2011-01" db="EMBL/GenBank/DDBJ databases">
        <title>Complete sequence of chromosome of Acidobacterium sp. MP5ACTX9.</title>
        <authorList>
            <consortium name="US DOE Joint Genome Institute"/>
            <person name="Lucas S."/>
            <person name="Copeland A."/>
            <person name="Lapidus A."/>
            <person name="Cheng J.-F."/>
            <person name="Goodwin L."/>
            <person name="Pitluck S."/>
            <person name="Teshima H."/>
            <person name="Detter J.C."/>
            <person name="Han C."/>
            <person name="Tapia R."/>
            <person name="Land M."/>
            <person name="Hauser L."/>
            <person name="Kyrpides N."/>
            <person name="Ivanova N."/>
            <person name="Ovchinnikova G."/>
            <person name="Pagani I."/>
            <person name="Rawat S.R."/>
            <person name="Mannisto M."/>
            <person name="Haggblom M.M."/>
            <person name="Woyke T."/>
        </authorList>
    </citation>
    <scope>NUCLEOTIDE SEQUENCE [LARGE SCALE GENOMIC DNA]</scope>
    <source>
        <strain evidence="3">MP5ACTX9</strain>
    </source>
</reference>
<feature type="transmembrane region" description="Helical" evidence="1">
    <location>
        <begin position="206"/>
        <end position="226"/>
    </location>
</feature>
<sequence>MQLTGLDLFFWAAGLAGHILLLGVLLIRHRATLFPLFTTLIAANIIRTVVLYFTLRHGTRHGYFLTYWTLAIVDVVLQLLVIYEVAWHIFRPLGEWAPGIRRNLLWVTLASVAVGGALTFLATPATKTLRQAVVIRGNFFSSALMCELFVGLIVLAVTFGLPWKTHVARIAQGLGVYSIAGIVTDSATTVLGVANNSDAYRMLSHVRIALYLVCLVYWIVTLWLDAPSPRQMPEKMRRQLASLERQSAADVQAIRQGRG</sequence>
<dbReference type="KEGG" id="acm:AciX9_3628"/>
<dbReference type="Proteomes" id="UP000000343">
    <property type="component" value="Chromosome"/>
</dbReference>
<keyword evidence="1" id="KW-1133">Transmembrane helix</keyword>
<dbReference type="PaxDb" id="1198114-AciX9_3628"/>
<dbReference type="eggNOG" id="ENOG5032XR0">
    <property type="taxonomic scope" value="Bacteria"/>
</dbReference>
<feature type="transmembrane region" description="Helical" evidence="1">
    <location>
        <begin position="104"/>
        <end position="122"/>
    </location>
</feature>
<evidence type="ECO:0008006" key="4">
    <source>
        <dbReference type="Google" id="ProtNLM"/>
    </source>
</evidence>
<proteinExistence type="predicted"/>
<evidence type="ECO:0000256" key="1">
    <source>
        <dbReference type="SAM" id="Phobius"/>
    </source>
</evidence>
<keyword evidence="3" id="KW-1185">Reference proteome</keyword>
<evidence type="ECO:0000313" key="2">
    <source>
        <dbReference type="EMBL" id="ADW70631.1"/>
    </source>
</evidence>
<keyword evidence="1" id="KW-0812">Transmembrane</keyword>
<gene>
    <name evidence="2" type="ordered locus">AciX9_3628</name>
</gene>
<feature type="transmembrane region" description="Helical" evidence="1">
    <location>
        <begin position="6"/>
        <end position="26"/>
    </location>
</feature>
<dbReference type="AlphaFoldDB" id="E8X5K4"/>
<dbReference type="OrthoDB" id="117086at2"/>
<dbReference type="HOGENOM" id="CLU_074114_0_0_0"/>
<feature type="transmembrane region" description="Helical" evidence="1">
    <location>
        <begin position="65"/>
        <end position="83"/>
    </location>
</feature>
<organism evidence="3">
    <name type="scientific">Granulicella tundricola (strain ATCC BAA-1859 / DSM 23138 / MP5ACTX9)</name>
    <dbReference type="NCBI Taxonomy" id="1198114"/>
    <lineage>
        <taxon>Bacteria</taxon>
        <taxon>Pseudomonadati</taxon>
        <taxon>Acidobacteriota</taxon>
        <taxon>Terriglobia</taxon>
        <taxon>Terriglobales</taxon>
        <taxon>Acidobacteriaceae</taxon>
        <taxon>Granulicella</taxon>
    </lineage>
</organism>